<evidence type="ECO:0000313" key="3">
    <source>
        <dbReference type="EMBL" id="MDJ1181345.1"/>
    </source>
</evidence>
<proteinExistence type="predicted"/>
<dbReference type="PANTHER" id="PTHR30570">
    <property type="entry name" value="PERIPLASMIC PHOSPHATE BINDING COMPONENT OF PHOSPHATE ABC TRANSPORTER"/>
    <property type="match status" value="1"/>
</dbReference>
<protein>
    <submittedName>
        <fullName evidence="3">Substrate-binding domain-containing protein</fullName>
    </submittedName>
</protein>
<reference evidence="3 4" key="1">
    <citation type="submission" date="2023-01" db="EMBL/GenBank/DDBJ databases">
        <title>Novel diversity within Roseofilum (Cyanobacteria; Desertifilaceae) from marine benthic mats with descriptions of four novel species.</title>
        <authorList>
            <person name="Wang Y."/>
            <person name="Berthold D.E."/>
            <person name="Hu J."/>
            <person name="Lefler F.W."/>
            <person name="Laughinghouse H.D. IV."/>
        </authorList>
    </citation>
    <scope>NUCLEOTIDE SEQUENCE [LARGE SCALE GENOMIC DNA]</scope>
    <source>
        <strain evidence="3 4">BLCC-M91</strain>
    </source>
</reference>
<dbReference type="PROSITE" id="PS51257">
    <property type="entry name" value="PROKAR_LIPOPROTEIN"/>
    <property type="match status" value="1"/>
</dbReference>
<sequence>MQLKSVKIGWIGIIVGAMLMSCTANVPDGDRPLSSQSTIKIGGSSEAYPLLELLADAYEQQQDNVEIVFMPSSQSRGGLSSLRDNVIDIGAISRPLTPAEKKEALQYLPLVRNPLVLIVNQQVKDLNNLSSDAIKQIYSGLITNWKQLGSVDGEIVIIDIPEDETDKQLLRKHYLGQDLKIKPQAILFEEDEEVLEGVAIIPYSIGVIAQSQKLKEFPVTILTLDRIAPTIDNIQNGNYKMIQIIGIVFPDRVQPATEDFINFISTPEAQEILKSNGYVFFNAESQSP</sequence>
<name>A0ABT7BQ81_9CYAN</name>
<accession>A0ABT7BQ81</accession>
<evidence type="ECO:0000259" key="2">
    <source>
        <dbReference type="Pfam" id="PF12849"/>
    </source>
</evidence>
<dbReference type="EMBL" id="JAQPOK010000162">
    <property type="protein sequence ID" value="MDJ1181345.1"/>
    <property type="molecule type" value="Genomic_DNA"/>
</dbReference>
<dbReference type="PANTHER" id="PTHR30570:SF1">
    <property type="entry name" value="PHOSPHATE-BINDING PROTEIN PSTS"/>
    <property type="match status" value="1"/>
</dbReference>
<dbReference type="Pfam" id="PF12849">
    <property type="entry name" value="PBP_like_2"/>
    <property type="match status" value="1"/>
</dbReference>
<gene>
    <name evidence="3" type="ORF">PJF56_21000</name>
</gene>
<keyword evidence="1" id="KW-0732">Signal</keyword>
<dbReference type="InterPro" id="IPR024370">
    <property type="entry name" value="PBP_domain"/>
</dbReference>
<organism evidence="3 4">
    <name type="scientific">Roseofilum halophilum BLCC-M91</name>
    <dbReference type="NCBI Taxonomy" id="3022259"/>
    <lineage>
        <taxon>Bacteria</taxon>
        <taxon>Bacillati</taxon>
        <taxon>Cyanobacteriota</taxon>
        <taxon>Cyanophyceae</taxon>
        <taxon>Desertifilales</taxon>
        <taxon>Desertifilaceae</taxon>
        <taxon>Roseofilum</taxon>
        <taxon>Roseofilum halophilum</taxon>
    </lineage>
</organism>
<dbReference type="Proteomes" id="UP001231370">
    <property type="component" value="Unassembled WGS sequence"/>
</dbReference>
<dbReference type="SUPFAM" id="SSF53850">
    <property type="entry name" value="Periplasmic binding protein-like II"/>
    <property type="match status" value="1"/>
</dbReference>
<comment type="caution">
    <text evidence="3">The sequence shown here is derived from an EMBL/GenBank/DDBJ whole genome shotgun (WGS) entry which is preliminary data.</text>
</comment>
<keyword evidence="4" id="KW-1185">Reference proteome</keyword>
<dbReference type="InterPro" id="IPR050811">
    <property type="entry name" value="Phosphate_ABC_transporter"/>
</dbReference>
<feature type="domain" description="PBP" evidence="2">
    <location>
        <begin position="35"/>
        <end position="265"/>
    </location>
</feature>
<evidence type="ECO:0000313" key="4">
    <source>
        <dbReference type="Proteomes" id="UP001231370"/>
    </source>
</evidence>
<evidence type="ECO:0000256" key="1">
    <source>
        <dbReference type="ARBA" id="ARBA00022729"/>
    </source>
</evidence>
<dbReference type="RefSeq" id="WP_283764642.1">
    <property type="nucleotide sequence ID" value="NZ_JAQPOK010000162.1"/>
</dbReference>
<dbReference type="Gene3D" id="3.40.190.10">
    <property type="entry name" value="Periplasmic binding protein-like II"/>
    <property type="match status" value="2"/>
</dbReference>